<dbReference type="NCBIfam" id="TIGR00515">
    <property type="entry name" value="accD"/>
    <property type="match status" value="1"/>
</dbReference>
<comment type="cofactor">
    <cofactor evidence="4">
        <name>Zn(2+)</name>
        <dbReference type="ChEBI" id="CHEBI:29105"/>
    </cofactor>
    <text evidence="4">Binds 1 zinc ion per subunit.</text>
</comment>
<dbReference type="GO" id="GO:0003989">
    <property type="term" value="F:acetyl-CoA carboxylase activity"/>
    <property type="evidence" value="ECO:0007669"/>
    <property type="project" value="InterPro"/>
</dbReference>
<dbReference type="InterPro" id="IPR034733">
    <property type="entry name" value="AcCoA_carboxyl_beta"/>
</dbReference>
<dbReference type="InterPro" id="IPR011762">
    <property type="entry name" value="COA_CT_N"/>
</dbReference>
<evidence type="ECO:0000313" key="6">
    <source>
        <dbReference type="EMBL" id="EFE29014.1"/>
    </source>
</evidence>
<dbReference type="PATRIC" id="fig|546269.5.peg.1441"/>
<proteinExistence type="inferred from homology"/>
<comment type="function">
    <text evidence="4">Component of the acetyl coenzyme A carboxylase (ACC) complex. Biotin carboxylase (BC) catalyzes the carboxylation of biotin on its carrier protein (BCCP) and then the CO(2) group is transferred by the transcarboxylase to acetyl-CoA to form malonyl-CoA.</text>
</comment>
<dbReference type="InterPro" id="IPR029045">
    <property type="entry name" value="ClpP/crotonase-like_dom_sf"/>
</dbReference>
<feature type="binding site" evidence="4">
    <location>
        <position position="42"/>
    </location>
    <ligand>
        <name>Zn(2+)</name>
        <dbReference type="ChEBI" id="CHEBI:29105"/>
    </ligand>
</feature>
<feature type="zinc finger region" description="C4-type" evidence="4">
    <location>
        <begin position="39"/>
        <end position="61"/>
    </location>
</feature>
<evidence type="ECO:0000256" key="2">
    <source>
        <dbReference type="ARBA" id="ARBA00022679"/>
    </source>
</evidence>
<dbReference type="PANTHER" id="PTHR42995:SF5">
    <property type="entry name" value="ACETYL-COENZYME A CARBOXYLASE CARBOXYL TRANSFERASE SUBUNIT BETA, CHLOROPLASTIC"/>
    <property type="match status" value="1"/>
</dbReference>
<dbReference type="Pfam" id="PF01039">
    <property type="entry name" value="Carboxyl_trans"/>
    <property type="match status" value="1"/>
</dbReference>
<dbReference type="RefSeq" id="WP_014262928.1">
    <property type="nucleotide sequence ID" value="NC_016630.1"/>
</dbReference>
<dbReference type="eggNOG" id="COG0777">
    <property type="taxonomic scope" value="Bacteria"/>
</dbReference>
<dbReference type="InterPro" id="IPR000438">
    <property type="entry name" value="Acetyl_CoA_COase_Trfase_b_su"/>
</dbReference>
<dbReference type="AlphaFoldDB" id="D6GQG1"/>
<organism evidence="6 7">
    <name type="scientific">Filifactor alocis (strain ATCC 35896 / CCUG 47790 / D40 B5)</name>
    <name type="common">Fusobacterium alocis</name>
    <dbReference type="NCBI Taxonomy" id="546269"/>
    <lineage>
        <taxon>Bacteria</taxon>
        <taxon>Bacillati</taxon>
        <taxon>Bacillota</taxon>
        <taxon>Clostridia</taxon>
        <taxon>Peptostreptococcales</taxon>
        <taxon>Filifactoraceae</taxon>
        <taxon>Filifactor</taxon>
    </lineage>
</organism>
<dbReference type="EC" id="2.1.3.15" evidence="4"/>
<dbReference type="GO" id="GO:0005524">
    <property type="term" value="F:ATP binding"/>
    <property type="evidence" value="ECO:0007669"/>
    <property type="project" value="UniProtKB-KW"/>
</dbReference>
<evidence type="ECO:0000256" key="4">
    <source>
        <dbReference type="HAMAP-Rule" id="MF_01395"/>
    </source>
</evidence>
<keyword evidence="4" id="KW-0276">Fatty acid metabolism</keyword>
<evidence type="ECO:0000259" key="5">
    <source>
        <dbReference type="PROSITE" id="PS50980"/>
    </source>
</evidence>
<dbReference type="EMBL" id="CP002390">
    <property type="protein sequence ID" value="EFE29014.1"/>
    <property type="molecule type" value="Genomic_DNA"/>
</dbReference>
<comment type="subunit">
    <text evidence="4">Acetyl-CoA carboxylase is a heterohexamer composed of biotin carboxyl carrier protein (AccB), biotin carboxylase (AccC) and two subunits each of ACCase subunit alpha (AccA) and ACCase subunit beta (AccD).</text>
</comment>
<feature type="binding site" evidence="4">
    <location>
        <position position="58"/>
    </location>
    <ligand>
        <name>Zn(2+)</name>
        <dbReference type="ChEBI" id="CHEBI:29105"/>
    </ligand>
</feature>
<dbReference type="UniPathway" id="UPA00655">
    <property type="reaction ID" value="UER00711"/>
</dbReference>
<accession>D6GQG1</accession>
<evidence type="ECO:0000256" key="3">
    <source>
        <dbReference type="ARBA" id="ARBA00023098"/>
    </source>
</evidence>
<dbReference type="GO" id="GO:2001295">
    <property type="term" value="P:malonyl-CoA biosynthetic process"/>
    <property type="evidence" value="ECO:0007669"/>
    <property type="project" value="UniProtKB-UniRule"/>
</dbReference>
<keyword evidence="4" id="KW-0275">Fatty acid biosynthesis</keyword>
<feature type="domain" description="CoA carboxyltransferase N-terminal" evidence="5">
    <location>
        <begin position="35"/>
        <end position="291"/>
    </location>
</feature>
<evidence type="ECO:0000256" key="1">
    <source>
        <dbReference type="ARBA" id="ARBA00022516"/>
    </source>
</evidence>
<keyword evidence="6" id="KW-0436">Ligase</keyword>
<dbReference type="GO" id="GO:0008270">
    <property type="term" value="F:zinc ion binding"/>
    <property type="evidence" value="ECO:0007669"/>
    <property type="project" value="UniProtKB-UniRule"/>
</dbReference>
<comment type="similarity">
    <text evidence="4">Belongs to the AccD/PCCB family.</text>
</comment>
<dbReference type="PRINTS" id="PR01070">
    <property type="entry name" value="ACCCTRFRASEB"/>
</dbReference>
<dbReference type="STRING" id="546269.HMPREF0389_00936"/>
<keyword evidence="4" id="KW-0547">Nucleotide-binding</keyword>
<evidence type="ECO:0000313" key="7">
    <source>
        <dbReference type="Proteomes" id="UP000007468"/>
    </source>
</evidence>
<protein>
    <recommendedName>
        <fullName evidence="4">Acetyl-coenzyme A carboxylase carboxyl transferase subunit beta</fullName>
        <shortName evidence="4">ACCase subunit beta</shortName>
        <shortName evidence="4">Acetyl-CoA carboxylase carboxyltransferase subunit beta</shortName>
        <ecNumber evidence="4">2.1.3.15</ecNumber>
    </recommendedName>
</protein>
<dbReference type="GO" id="GO:0016743">
    <property type="term" value="F:carboxyl- or carbamoyltransferase activity"/>
    <property type="evidence" value="ECO:0007669"/>
    <property type="project" value="UniProtKB-UniRule"/>
</dbReference>
<dbReference type="Gene3D" id="3.90.226.10">
    <property type="entry name" value="2-enoyl-CoA Hydratase, Chain A, domain 1"/>
    <property type="match status" value="1"/>
</dbReference>
<dbReference type="HAMAP" id="MF_01395">
    <property type="entry name" value="AcetylCoA_CT_beta"/>
    <property type="match status" value="1"/>
</dbReference>
<keyword evidence="4" id="KW-0862">Zinc</keyword>
<dbReference type="GO" id="GO:0006633">
    <property type="term" value="P:fatty acid biosynthetic process"/>
    <property type="evidence" value="ECO:0007669"/>
    <property type="project" value="UniProtKB-KW"/>
</dbReference>
<keyword evidence="4" id="KW-0479">Metal-binding</keyword>
<name>D6GQG1_FILAD</name>
<reference evidence="7" key="1">
    <citation type="submission" date="2010-12" db="EMBL/GenBank/DDBJ databases">
        <title>The genome sequence of Filifactor alocis strain ATCC 35896.</title>
        <authorList>
            <consortium name="The Broad Institute Genome Sequencing Platform"/>
            <person name="Ward D."/>
            <person name="Earl A."/>
            <person name="Feldgarden M."/>
            <person name="Young S.K."/>
            <person name="Gargeya S."/>
            <person name="Zeng Q."/>
            <person name="Alvarado L."/>
            <person name="Berlin A."/>
            <person name="Bochicchio J."/>
            <person name="Chapman S.B."/>
            <person name="Chen Z."/>
            <person name="Freedman E."/>
            <person name="Gellesch M."/>
            <person name="Goldberg J."/>
            <person name="Griggs A."/>
            <person name="Gujja S."/>
            <person name="Heilman E."/>
            <person name="Heiman D."/>
            <person name="Howarth C."/>
            <person name="Mehta T."/>
            <person name="Neiman D."/>
            <person name="Pearson M."/>
            <person name="Roberts A."/>
            <person name="Saif S."/>
            <person name="Shea T."/>
            <person name="Shenoy N."/>
            <person name="Sisk P."/>
            <person name="Stolte C."/>
            <person name="Sykes S."/>
            <person name="White J."/>
            <person name="Yandava C."/>
            <person name="Izard J."/>
            <person name="Blanton J.M."/>
            <person name="Baranova O.V."/>
            <person name="Tanner A.C."/>
            <person name="Dewhirst F.E."/>
            <person name="Haas B."/>
            <person name="Nusbaum C."/>
            <person name="Birren B."/>
        </authorList>
    </citation>
    <scope>NUCLEOTIDE SEQUENCE [LARGE SCALE GENOMIC DNA]</scope>
    <source>
        <strain evidence="7">ATCC 35896 / D40 B5</strain>
    </source>
</reference>
<keyword evidence="4" id="KW-0863">Zinc-finger</keyword>
<keyword evidence="7" id="KW-1185">Reference proteome</keyword>
<comment type="subcellular location">
    <subcellularLocation>
        <location evidence="4">Cytoplasm</location>
    </subcellularLocation>
</comment>
<dbReference type="GO" id="GO:0009317">
    <property type="term" value="C:acetyl-CoA carboxylase complex"/>
    <property type="evidence" value="ECO:0007669"/>
    <property type="project" value="InterPro"/>
</dbReference>
<keyword evidence="1 4" id="KW-0444">Lipid biosynthesis</keyword>
<keyword evidence="3 4" id="KW-0443">Lipid metabolism</keyword>
<dbReference type="SUPFAM" id="SSF52096">
    <property type="entry name" value="ClpP/crotonase"/>
    <property type="match status" value="1"/>
</dbReference>
<dbReference type="Proteomes" id="UP000007468">
    <property type="component" value="Chromosome"/>
</dbReference>
<dbReference type="OrthoDB" id="9772975at2"/>
<dbReference type="KEGG" id="faa:HMPREF0389_00936"/>
<gene>
    <name evidence="4 6" type="primary">accD</name>
    <name evidence="6" type="ordered locus">HMPREF0389_00936</name>
</gene>
<comment type="pathway">
    <text evidence="4">Lipid metabolism; malonyl-CoA biosynthesis; malonyl-CoA from acetyl-CoA: step 1/1.</text>
</comment>
<keyword evidence="4" id="KW-0067">ATP-binding</keyword>
<feature type="binding site" evidence="4">
    <location>
        <position position="39"/>
    </location>
    <ligand>
        <name>Zn(2+)</name>
        <dbReference type="ChEBI" id="CHEBI:29105"/>
    </ligand>
</feature>
<sequence>MGNFLKDRKSKFDLLKALRLQKKETYMQREVPSRLFSQCSGCNRTFPLKEKEDNQYICPYCGGYFPMPAEQRAKSILESGYEKIIFEDKTRNPLVFDGYEEKQETMRQKTALDEGVLCFRGKIGDSPTVLCVMDSRFFMGSMGSEVGERITFAFELATEEKCPVVVFCASGGARMQEGMYSLMQMAKTSAAAKRHSDSGQLFISCLTHPTTGGVTASFASLGDIILSEPKALIGFAGPRVIAQTMGKKLPDEFQKAEFLLEKGFVDHIVERKDMKQTLSFLLKLHRKEELV</sequence>
<dbReference type="PROSITE" id="PS50980">
    <property type="entry name" value="COA_CT_NTER"/>
    <property type="match status" value="1"/>
</dbReference>
<keyword evidence="2 4" id="KW-0808">Transferase</keyword>
<dbReference type="PANTHER" id="PTHR42995">
    <property type="entry name" value="ACETYL-COENZYME A CARBOXYLASE CARBOXYL TRANSFERASE SUBUNIT BETA, CHLOROPLASTIC"/>
    <property type="match status" value="1"/>
</dbReference>
<keyword evidence="4" id="KW-0963">Cytoplasm</keyword>
<comment type="catalytic activity">
    <reaction evidence="4">
        <text>N(6)-carboxybiotinyl-L-lysyl-[protein] + acetyl-CoA = N(6)-biotinyl-L-lysyl-[protein] + malonyl-CoA</text>
        <dbReference type="Rhea" id="RHEA:54728"/>
        <dbReference type="Rhea" id="RHEA-COMP:10505"/>
        <dbReference type="Rhea" id="RHEA-COMP:10506"/>
        <dbReference type="ChEBI" id="CHEBI:57288"/>
        <dbReference type="ChEBI" id="CHEBI:57384"/>
        <dbReference type="ChEBI" id="CHEBI:83144"/>
        <dbReference type="ChEBI" id="CHEBI:83145"/>
        <dbReference type="EC" id="2.1.3.15"/>
    </reaction>
</comment>
<feature type="binding site" evidence="4">
    <location>
        <position position="61"/>
    </location>
    <ligand>
        <name>Zn(2+)</name>
        <dbReference type="ChEBI" id="CHEBI:29105"/>
    </ligand>
</feature>